<reference evidence="1" key="1">
    <citation type="journal article" date="2021" name="Proc. Natl. Acad. Sci. U.S.A.">
        <title>A Catalog of Tens of Thousands of Viruses from Human Metagenomes Reveals Hidden Associations with Chronic Diseases.</title>
        <authorList>
            <person name="Tisza M.J."/>
            <person name="Buck C.B."/>
        </authorList>
    </citation>
    <scope>NUCLEOTIDE SEQUENCE</scope>
    <source>
        <strain evidence="1">Ct6d71</strain>
    </source>
</reference>
<sequence>MQRFYAIYDTKNKKYFTDNPFYTTNLTNSALLAKWFCSRLVAVTFIEQYKELQYRSAFCVRTVADFS</sequence>
<accession>A0A8S5R285</accession>
<dbReference type="EMBL" id="BK015797">
    <property type="protein sequence ID" value="DAE25464.1"/>
    <property type="molecule type" value="Genomic_DNA"/>
</dbReference>
<protein>
    <submittedName>
        <fullName evidence="1">Uncharacterized protein</fullName>
    </submittedName>
</protein>
<organism evidence="1">
    <name type="scientific">Siphoviridae sp. ct6d71</name>
    <dbReference type="NCBI Taxonomy" id="2826298"/>
    <lineage>
        <taxon>Viruses</taxon>
        <taxon>Duplodnaviria</taxon>
        <taxon>Heunggongvirae</taxon>
        <taxon>Uroviricota</taxon>
        <taxon>Caudoviricetes</taxon>
    </lineage>
</organism>
<name>A0A8S5R285_9CAUD</name>
<evidence type="ECO:0000313" key="1">
    <source>
        <dbReference type="EMBL" id="DAE25464.1"/>
    </source>
</evidence>
<proteinExistence type="predicted"/>